<dbReference type="STRING" id="760192.Halhy_5542"/>
<dbReference type="AlphaFoldDB" id="F4KTJ3"/>
<dbReference type="RefSeq" id="WP_013767897.1">
    <property type="nucleotide sequence ID" value="NC_015510.1"/>
</dbReference>
<evidence type="ECO:0008006" key="4">
    <source>
        <dbReference type="Google" id="ProtNLM"/>
    </source>
</evidence>
<dbReference type="EMBL" id="CP002691">
    <property type="protein sequence ID" value="AEE53367.1"/>
    <property type="molecule type" value="Genomic_DNA"/>
</dbReference>
<dbReference type="Proteomes" id="UP000008461">
    <property type="component" value="Chromosome"/>
</dbReference>
<accession>F4KTJ3</accession>
<dbReference type="OrthoDB" id="1489401at2"/>
<evidence type="ECO:0000313" key="2">
    <source>
        <dbReference type="EMBL" id="AEE53367.1"/>
    </source>
</evidence>
<dbReference type="KEGG" id="hhy:Halhy_5542"/>
<dbReference type="HOGENOM" id="CLU_762406_0_0_10"/>
<keyword evidence="3" id="KW-1185">Reference proteome</keyword>
<gene>
    <name evidence="2" type="ordered locus">Halhy_5542</name>
</gene>
<evidence type="ECO:0000313" key="3">
    <source>
        <dbReference type="Proteomes" id="UP000008461"/>
    </source>
</evidence>
<protein>
    <recommendedName>
        <fullName evidence="4">SH3b domain-containing protein</fullName>
    </recommendedName>
</protein>
<evidence type="ECO:0000256" key="1">
    <source>
        <dbReference type="SAM" id="SignalP"/>
    </source>
</evidence>
<sequence length="363" mass="41133">MRTFFSSSSLTIVQVVLLLALSSCHSKSEPFPSDPTLIRVPDTGFRLFSAPGTAGRAIRNLKKGEILHDLGEVSPFLTPLFLQGKSYVEPWLQVRTKNAEIGWVYGAVLYNLKGETAPQLPNKRLGALFGQSLAKKITRYAQRFHTVSSDQEMARTYRQFRELLDSLSLHTAFALAVNPTYTLPDLFWLPAVLPGVVPQMSSTADAYHFFAHYGVFKTRASTTIGKMDDEFFDWCIQQFPSDSIEYHYPRYTIETAAGKGHSLLGRGLHFQALQQMDSLYRRKTPFEHDLILLKNRCIDDISASKASFWEVQTKIIEELTQICQSDLVILTKADKIALETRLRQLEKPEKYGIRTDVQSGRTK</sequence>
<feature type="chain" id="PRO_5003317089" description="SH3b domain-containing protein" evidence="1">
    <location>
        <begin position="29"/>
        <end position="363"/>
    </location>
</feature>
<keyword evidence="1" id="KW-0732">Signal</keyword>
<dbReference type="PROSITE" id="PS51257">
    <property type="entry name" value="PROKAR_LIPOPROTEIN"/>
    <property type="match status" value="1"/>
</dbReference>
<name>F4KTJ3_HALH1</name>
<organism evidence="2 3">
    <name type="scientific">Haliscomenobacter hydrossis (strain ATCC 27775 / DSM 1100 / LMG 10767 / O)</name>
    <dbReference type="NCBI Taxonomy" id="760192"/>
    <lineage>
        <taxon>Bacteria</taxon>
        <taxon>Pseudomonadati</taxon>
        <taxon>Bacteroidota</taxon>
        <taxon>Saprospiria</taxon>
        <taxon>Saprospirales</taxon>
        <taxon>Haliscomenobacteraceae</taxon>
        <taxon>Haliscomenobacter</taxon>
    </lineage>
</organism>
<reference key="2">
    <citation type="submission" date="2011-04" db="EMBL/GenBank/DDBJ databases">
        <title>Complete sequence of chromosome of Haliscomenobacter hydrossis DSM 1100.</title>
        <authorList>
            <consortium name="US DOE Joint Genome Institute (JGI-PGF)"/>
            <person name="Lucas S."/>
            <person name="Han J."/>
            <person name="Lapidus A."/>
            <person name="Bruce D."/>
            <person name="Goodwin L."/>
            <person name="Pitluck S."/>
            <person name="Peters L."/>
            <person name="Kyrpides N."/>
            <person name="Mavromatis K."/>
            <person name="Ivanova N."/>
            <person name="Ovchinnikova G."/>
            <person name="Pagani I."/>
            <person name="Daligault H."/>
            <person name="Detter J.C."/>
            <person name="Han C."/>
            <person name="Land M."/>
            <person name="Hauser L."/>
            <person name="Markowitz V."/>
            <person name="Cheng J.-F."/>
            <person name="Hugenholtz P."/>
            <person name="Woyke T."/>
            <person name="Wu D."/>
            <person name="Verbarg S."/>
            <person name="Frueling A."/>
            <person name="Brambilla E."/>
            <person name="Klenk H.-P."/>
            <person name="Eisen J.A."/>
        </authorList>
    </citation>
    <scope>NUCLEOTIDE SEQUENCE</scope>
    <source>
        <strain>DSM 1100</strain>
    </source>
</reference>
<reference evidence="2 3" key="1">
    <citation type="journal article" date="2011" name="Stand. Genomic Sci.">
        <title>Complete genome sequence of Haliscomenobacter hydrossis type strain (O).</title>
        <authorList>
            <consortium name="US DOE Joint Genome Institute (JGI-PGF)"/>
            <person name="Daligault H."/>
            <person name="Lapidus A."/>
            <person name="Zeytun A."/>
            <person name="Nolan M."/>
            <person name="Lucas S."/>
            <person name="Del Rio T.G."/>
            <person name="Tice H."/>
            <person name="Cheng J.F."/>
            <person name="Tapia R."/>
            <person name="Han C."/>
            <person name="Goodwin L."/>
            <person name="Pitluck S."/>
            <person name="Liolios K."/>
            <person name="Pagani I."/>
            <person name="Ivanova N."/>
            <person name="Huntemann M."/>
            <person name="Mavromatis K."/>
            <person name="Mikhailova N."/>
            <person name="Pati A."/>
            <person name="Chen A."/>
            <person name="Palaniappan K."/>
            <person name="Land M."/>
            <person name="Hauser L."/>
            <person name="Brambilla E.M."/>
            <person name="Rohde M."/>
            <person name="Verbarg S."/>
            <person name="Goker M."/>
            <person name="Bristow J."/>
            <person name="Eisen J.A."/>
            <person name="Markowitz V."/>
            <person name="Hugenholtz P."/>
            <person name="Kyrpides N.C."/>
            <person name="Klenk H.P."/>
            <person name="Woyke T."/>
        </authorList>
    </citation>
    <scope>NUCLEOTIDE SEQUENCE [LARGE SCALE GENOMIC DNA]</scope>
    <source>
        <strain evidence="3">ATCC 27775 / DSM 1100 / LMG 10767 / O</strain>
    </source>
</reference>
<feature type="signal peptide" evidence="1">
    <location>
        <begin position="1"/>
        <end position="28"/>
    </location>
</feature>
<proteinExistence type="predicted"/>